<dbReference type="EMBL" id="BK002156">
    <property type="protein sequence ID" value="DAA03001.1"/>
    <property type="molecule type" value="Genomic_DNA"/>
</dbReference>
<dbReference type="InterPro" id="IPR002557">
    <property type="entry name" value="Chitin-bd_dom"/>
</dbReference>
<dbReference type="VEuPathDB" id="VectorBase:FBgn0261682"/>
<name>Q6IL60_DROME</name>
<dbReference type="PANTHER" id="PTHR23301:SF0">
    <property type="entry name" value="CHITIN-BINDING TYPE-2 DOMAIN-CONTAINING PROTEIN-RELATED"/>
    <property type="match status" value="1"/>
</dbReference>
<evidence type="ECO:0000256" key="5">
    <source>
        <dbReference type="ARBA" id="ARBA00023180"/>
    </source>
</evidence>
<dbReference type="GO" id="GO:0005576">
    <property type="term" value="C:extracellular region"/>
    <property type="evidence" value="ECO:0007669"/>
    <property type="project" value="InterPro"/>
</dbReference>
<evidence type="ECO:0000256" key="3">
    <source>
        <dbReference type="ARBA" id="ARBA00022737"/>
    </source>
</evidence>
<dbReference type="HOGENOM" id="CLU_089077_0_0_1"/>
<keyword evidence="1" id="KW-0147">Chitin-binding</keyword>
<dbReference type="PANTHER" id="PTHR23301">
    <property type="entry name" value="CHITIN BINDING PERITROPHIN-A"/>
    <property type="match status" value="1"/>
</dbReference>
<feature type="signal peptide" evidence="6">
    <location>
        <begin position="1"/>
        <end position="25"/>
    </location>
</feature>
<feature type="domain" description="Chitin-binding type-2" evidence="7">
    <location>
        <begin position="273"/>
        <end position="330"/>
    </location>
</feature>
<dbReference type="VEuPathDB" id="VectorBase:FBgn0261681"/>
<dbReference type="AlphaFoldDB" id="Q6IL60"/>
<dbReference type="Bgee" id="FBgn0053985">
    <property type="expression patterns" value="Expressed in larva and 5 other cell types or tissues"/>
</dbReference>
<dbReference type="Pfam" id="PF01607">
    <property type="entry name" value="CBM_14"/>
    <property type="match status" value="5"/>
</dbReference>
<keyword evidence="5" id="KW-0325">Glycoprotein</keyword>
<dbReference type="GO" id="GO:0008061">
    <property type="term" value="F:chitin binding"/>
    <property type="evidence" value="ECO:0007669"/>
    <property type="project" value="UniProtKB-KW"/>
</dbReference>
<accession>Q6IL60</accession>
<proteinExistence type="predicted"/>
<dbReference type="InterPro" id="IPR036508">
    <property type="entry name" value="Chitin-bd_dom_sf"/>
</dbReference>
<dbReference type="SUPFAM" id="SSF57625">
    <property type="entry name" value="Invertebrate chitin-binding proteins"/>
    <property type="match status" value="5"/>
</dbReference>
<evidence type="ECO:0000256" key="6">
    <source>
        <dbReference type="SAM" id="SignalP"/>
    </source>
</evidence>
<reference evidence="8" key="1">
    <citation type="journal article" date="2003" name="Genome Biol.">
        <title>An integrated gene annotation and transcriptional profiling approach towards the full gene content of the Drosophila genome.</title>
        <authorList>
            <person name="Hild M."/>
            <person name="Beckmann B."/>
            <person name="Haas S.A."/>
            <person name="Koch B."/>
            <person name="Solovyev V."/>
            <person name="Busold C."/>
            <person name="Fellenberg K."/>
            <person name="Boutros M."/>
            <person name="Vingron M."/>
            <person name="Sauer F."/>
            <person name="Hoheisel J.D."/>
            <person name="Paro R."/>
        </authorList>
    </citation>
    <scope>NUCLEOTIDE SEQUENCE</scope>
</reference>
<evidence type="ECO:0000256" key="2">
    <source>
        <dbReference type="ARBA" id="ARBA00022729"/>
    </source>
</evidence>
<dbReference type="CAZy" id="CBM14">
    <property type="family name" value="Carbohydrate-Binding Module Family 14"/>
</dbReference>
<evidence type="ECO:0000256" key="4">
    <source>
        <dbReference type="ARBA" id="ARBA00023157"/>
    </source>
</evidence>
<feature type="domain" description="Chitin-binding type-2" evidence="7">
    <location>
        <begin position="525"/>
        <end position="581"/>
    </location>
</feature>
<dbReference type="ExpressionAtlas" id="Q6IL60">
    <property type="expression patterns" value="baseline and differential"/>
</dbReference>
<dbReference type="OrthoDB" id="6020543at2759"/>
<feature type="domain" description="Chitin-binding type-2" evidence="7">
    <location>
        <begin position="338"/>
        <end position="395"/>
    </location>
</feature>
<dbReference type="PROSITE" id="PS50940">
    <property type="entry name" value="CHIT_BIND_II"/>
    <property type="match status" value="5"/>
</dbReference>
<evidence type="ECO:0000256" key="1">
    <source>
        <dbReference type="ARBA" id="ARBA00022669"/>
    </source>
</evidence>
<feature type="chain" id="PRO_5004274584" evidence="6">
    <location>
        <begin position="26"/>
        <end position="590"/>
    </location>
</feature>
<dbReference type="InterPro" id="IPR051940">
    <property type="entry name" value="Chitin_bind-dev_reg"/>
</dbReference>
<keyword evidence="3" id="KW-0677">Repeat</keyword>
<dbReference type="VEuPathDB" id="VectorBase:FBgn0053985"/>
<evidence type="ECO:0000259" key="7">
    <source>
        <dbReference type="PROSITE" id="PS50940"/>
    </source>
</evidence>
<gene>
    <name evidence="8" type="ORF">HDC10292</name>
</gene>
<dbReference type="Gene3D" id="2.170.140.10">
    <property type="entry name" value="Chitin binding domain"/>
    <property type="match status" value="4"/>
</dbReference>
<organism evidence="8">
    <name type="scientific">Drosophila melanogaster</name>
    <name type="common">Fruit fly</name>
    <dbReference type="NCBI Taxonomy" id="7227"/>
    <lineage>
        <taxon>Eukaryota</taxon>
        <taxon>Metazoa</taxon>
        <taxon>Ecdysozoa</taxon>
        <taxon>Arthropoda</taxon>
        <taxon>Hexapoda</taxon>
        <taxon>Insecta</taxon>
        <taxon>Pterygota</taxon>
        <taxon>Neoptera</taxon>
        <taxon>Endopterygota</taxon>
        <taxon>Diptera</taxon>
        <taxon>Brachycera</taxon>
        <taxon>Muscomorpha</taxon>
        <taxon>Ephydroidea</taxon>
        <taxon>Drosophilidae</taxon>
        <taxon>Drosophila</taxon>
        <taxon>Sophophora</taxon>
    </lineage>
</organism>
<dbReference type="SMART" id="SM00494">
    <property type="entry name" value="ChtBD2"/>
    <property type="match status" value="5"/>
</dbReference>
<keyword evidence="4" id="KW-1015">Disulfide bond</keyword>
<evidence type="ECO:0000313" key="8">
    <source>
        <dbReference type="EMBL" id="DAA03001.1"/>
    </source>
</evidence>
<keyword evidence="2 6" id="KW-0732">Signal</keyword>
<sequence>MQQSLRVELLLIVYGLILVVWGINGLNIPECSGQNGFINNTRSNCNYSLINCSGQNSMFCTDNTTCNANFTCSDILPVDNSTALPISTTPNVVTTASTTVSPSDIRRECRQGVTKRFSYPQNCNYFYYCVDGFLLVEQCPIGYAFDPQTGACGGLLACLLPGYLWVQVQAVFLEECKGVIINKVTNENQECSEFVHCDGDDSYYCNGDCREAVECYTNVVTTPVTTLRPIGTSTERAPSAEPVNTTSTTLATTTPTTIAVTTTTSQVPSTDVYVICKTSGRNGVYPYPANSNYYYQCISGYLLLQQCPQNFHFDVAQGQCVATKPNRSSGLRFHADVFDECNDGNNLSFVTSPKSCAHYIFCNGDESYDGECEDGEYFSQDMEMCEPMGDIDCRTGSEVQRENTTDSSSTEITSESSTISTVVITTLAPSAVVTLRPSVNQSGASSTTSVSPAIEIIVTNVCPQLDNQSRIALLPNQNSCSDYYICYRGVALPMSCATSLHFNSLTGKCDHPENVRCLAMTYNPREQCKRHVIDVYPHSDNCNYFYQCRSGYLMVQQCPFFYGWDYEKRSCVALGQAKCYNKLQMQMKIY</sequence>
<feature type="domain" description="Chitin-binding type-2" evidence="7">
    <location>
        <begin position="459"/>
        <end position="519"/>
    </location>
</feature>
<feature type="domain" description="Chitin-binding type-2" evidence="7">
    <location>
        <begin position="106"/>
        <end position="152"/>
    </location>
</feature>
<protein>
    <submittedName>
        <fullName evidence="8">HDC10292</fullName>
    </submittedName>
</protein>
<dbReference type="Gene3D" id="3.20.20.80">
    <property type="entry name" value="Glycosidases"/>
    <property type="match status" value="1"/>
</dbReference>